<proteinExistence type="predicted"/>
<dbReference type="InterPro" id="IPR047655">
    <property type="entry name" value="Transpos_IS630-like"/>
</dbReference>
<gene>
    <name evidence="3" type="primary">LOC104963613</name>
</gene>
<dbReference type="PANTHER" id="PTHR46564:SF1">
    <property type="entry name" value="TRANSPOSASE"/>
    <property type="match status" value="1"/>
</dbReference>
<dbReference type="GeneID" id="104963613"/>
<dbReference type="NCBIfam" id="NF033545">
    <property type="entry name" value="transpos_IS630"/>
    <property type="match status" value="1"/>
</dbReference>
<evidence type="ECO:0000313" key="2">
    <source>
        <dbReference type="Proteomes" id="UP000504611"/>
    </source>
</evidence>
<dbReference type="KEGG" id="ncc:104963613"/>
<organism evidence="2 3">
    <name type="scientific">Notothenia coriiceps</name>
    <name type="common">black rockcod</name>
    <dbReference type="NCBI Taxonomy" id="8208"/>
    <lineage>
        <taxon>Eukaryota</taxon>
        <taxon>Metazoa</taxon>
        <taxon>Chordata</taxon>
        <taxon>Craniata</taxon>
        <taxon>Vertebrata</taxon>
        <taxon>Euteleostomi</taxon>
        <taxon>Actinopterygii</taxon>
        <taxon>Neopterygii</taxon>
        <taxon>Teleostei</taxon>
        <taxon>Neoteleostei</taxon>
        <taxon>Acanthomorphata</taxon>
        <taxon>Eupercaria</taxon>
        <taxon>Perciformes</taxon>
        <taxon>Notothenioidei</taxon>
        <taxon>Nototheniidae</taxon>
        <taxon>Notothenia</taxon>
    </lineage>
</organism>
<reference evidence="3" key="1">
    <citation type="submission" date="2025-08" db="UniProtKB">
        <authorList>
            <consortium name="RefSeq"/>
        </authorList>
    </citation>
    <scope>IDENTIFICATION</scope>
    <source>
        <tissue evidence="3">Muscle</tissue>
    </source>
</reference>
<dbReference type="InterPro" id="IPR038717">
    <property type="entry name" value="Tc1-like_DDE_dom"/>
</dbReference>
<dbReference type="Gene3D" id="3.30.420.10">
    <property type="entry name" value="Ribonuclease H-like superfamily/Ribonuclease H"/>
    <property type="match status" value="1"/>
</dbReference>
<feature type="domain" description="Tc1-like transposase DDE" evidence="1">
    <location>
        <begin position="84"/>
        <end position="226"/>
    </location>
</feature>
<dbReference type="GO" id="GO:0003676">
    <property type="term" value="F:nucleic acid binding"/>
    <property type="evidence" value="ECO:0007669"/>
    <property type="project" value="InterPro"/>
</dbReference>
<dbReference type="InterPro" id="IPR036397">
    <property type="entry name" value="RNaseH_sf"/>
</dbReference>
<evidence type="ECO:0000259" key="1">
    <source>
        <dbReference type="Pfam" id="PF13358"/>
    </source>
</evidence>
<evidence type="ECO:0000313" key="3">
    <source>
        <dbReference type="RefSeq" id="XP_010790528.1"/>
    </source>
</evidence>
<protein>
    <recommendedName>
        <fullName evidence="1">Tc1-like transposase DDE domain-containing protein</fullName>
    </recommendedName>
</protein>
<dbReference type="AlphaFoldDB" id="A0A6I9PT80"/>
<dbReference type="OrthoDB" id="8939043at2759"/>
<dbReference type="RefSeq" id="XP_010790528.1">
    <property type="nucleotide sequence ID" value="XM_010792226.1"/>
</dbReference>
<keyword evidence="2" id="KW-1185">Reference proteome</keyword>
<accession>A0A6I9PT80</accession>
<dbReference type="Proteomes" id="UP000504611">
    <property type="component" value="Unplaced"/>
</dbReference>
<dbReference type="PANTHER" id="PTHR46564">
    <property type="entry name" value="TRANSPOSASE"/>
    <property type="match status" value="1"/>
</dbReference>
<name>A0A6I9PT80_9TELE</name>
<sequence length="287" mass="33612">MVVANNEIRLREIQARIIADQDVFSNIQSISVATIDRVLKRQHLRMKQIYKVPFERNSDRVKELRHRYVQRMMELEGNALPHVFVYVDEAGFNLSKVRRRGRNLIGQRATVFVPGQRGGNITLCAAISTQGVLAHIPLMGAYNTQRVLAFLDVLYDGLVPPEERDQVRSVHVVIWDNVAFHHSRDVRAWFEAHPHMAMEFLPPYSPFLNPIEEFFSAWRWKVYDHHPHDRMPLLDAMNAGCRDISAESCQGWCRHARRYFPRCLAREDIRCDVDEAMWPDRRQRADQ</sequence>
<dbReference type="Pfam" id="PF13358">
    <property type="entry name" value="DDE_3"/>
    <property type="match status" value="1"/>
</dbReference>